<feature type="transmembrane region" description="Helical" evidence="2">
    <location>
        <begin position="369"/>
        <end position="389"/>
    </location>
</feature>
<feature type="compositionally biased region" description="Basic and acidic residues" evidence="1">
    <location>
        <begin position="228"/>
        <end position="237"/>
    </location>
</feature>
<evidence type="ECO:0000256" key="2">
    <source>
        <dbReference type="SAM" id="Phobius"/>
    </source>
</evidence>
<keyword evidence="2" id="KW-1133">Transmembrane helix</keyword>
<feature type="transmembrane region" description="Helical" evidence="2">
    <location>
        <begin position="137"/>
        <end position="159"/>
    </location>
</feature>
<dbReference type="RefSeq" id="WP_093396193.1">
    <property type="nucleotide sequence ID" value="NZ_LT629736.1"/>
</dbReference>
<dbReference type="AlphaFoldDB" id="A0A1H1XP47"/>
<feature type="transmembrane region" description="Helical" evidence="2">
    <location>
        <begin position="474"/>
        <end position="493"/>
    </location>
</feature>
<dbReference type="EMBL" id="LT629736">
    <property type="protein sequence ID" value="SDT10985.1"/>
    <property type="molecule type" value="Genomic_DNA"/>
</dbReference>
<evidence type="ECO:0000256" key="1">
    <source>
        <dbReference type="SAM" id="MobiDB-lite"/>
    </source>
</evidence>
<keyword evidence="4" id="KW-1185">Reference proteome</keyword>
<dbReference type="OrthoDB" id="9776609at2"/>
<feature type="transmembrane region" description="Helical" evidence="2">
    <location>
        <begin position="499"/>
        <end position="519"/>
    </location>
</feature>
<evidence type="ECO:0000313" key="3">
    <source>
        <dbReference type="EMBL" id="SDT10985.1"/>
    </source>
</evidence>
<sequence length="546" mass="60394">MKDHRSLTQSMSWLHTWSGLLIGWLLFAIFFTGTLAVFDRELNWWMQPELVDRQIDQSTAAAMAQRWLQAEHPEAQRWNIGLPTEREPQLSVSAGEQRRGQRTLLDPQTGEVIAPRETVGGSFFFRFHHTLQLPRTIGIWLVGFAGMTMLVGIISGVIIHKKIFKDFFTFRPAKGQRTWLDGHAATAVLLLPFHLMITYTGLAIFAQVYMPAASEVLYDGDRQAMMRDVRGGGERGGEQGGNPEANAGGEQRGAAGNGQRSGARAEGSAPVATADLLPLDAFIERGEAFYGEGLVNSLTVINPGQANARVEVSPVLGSRIELTKGEHLTYNSVTGEAIDLPEPSRPTKLTQRVIAGLHFAQFGGYGMRWLYFVSGMVSCALIASGLVIYTVKRRRQSKPGSTEGKAFLRLVESLNTAAVSGLVLASVVLLWTNRLLPQGLAERELWEMRLFFGCWLLSLLHARLREPFRAWREQLYAITVLGLALPLLNMLTGEDYIDATRLAVDATTVAMALLAGWAARKVRRQQLAGKTLVRRKTRVMATEAPQ</sequence>
<keyword evidence="2" id="KW-0472">Membrane</keyword>
<keyword evidence="2" id="KW-0812">Transmembrane</keyword>
<feature type="transmembrane region" description="Helical" evidence="2">
    <location>
        <begin position="180"/>
        <end position="209"/>
    </location>
</feature>
<dbReference type="InterPro" id="IPR005625">
    <property type="entry name" value="PepSY-ass_TM"/>
</dbReference>
<dbReference type="Pfam" id="PF03929">
    <property type="entry name" value="PepSY_TM"/>
    <property type="match status" value="1"/>
</dbReference>
<evidence type="ECO:0000313" key="4">
    <source>
        <dbReference type="Proteomes" id="UP000243207"/>
    </source>
</evidence>
<dbReference type="STRING" id="487184.SAMN05216421_2919"/>
<dbReference type="PANTHER" id="PTHR34219">
    <property type="entry name" value="IRON-REGULATED INNER MEMBRANE PROTEIN-RELATED"/>
    <property type="match status" value="1"/>
</dbReference>
<feature type="transmembrane region" description="Helical" evidence="2">
    <location>
        <begin position="445"/>
        <end position="462"/>
    </location>
</feature>
<feature type="transmembrane region" description="Helical" evidence="2">
    <location>
        <begin position="410"/>
        <end position="433"/>
    </location>
</feature>
<dbReference type="Proteomes" id="UP000243207">
    <property type="component" value="Chromosome I"/>
</dbReference>
<feature type="region of interest" description="Disordered" evidence="1">
    <location>
        <begin position="228"/>
        <end position="267"/>
    </location>
</feature>
<dbReference type="PANTHER" id="PTHR34219:SF4">
    <property type="entry name" value="PEPSY DOMAIN-CONTAINING PROTEIN"/>
    <property type="match status" value="1"/>
</dbReference>
<proteinExistence type="predicted"/>
<name>A0A1H1XP47_9GAMM</name>
<protein>
    <submittedName>
        <fullName evidence="3">Uncharacterized iron-regulated membrane protein</fullName>
    </submittedName>
</protein>
<organism evidence="3 4">
    <name type="scientific">Halopseudomonas xinjiangensis</name>
    <dbReference type="NCBI Taxonomy" id="487184"/>
    <lineage>
        <taxon>Bacteria</taxon>
        <taxon>Pseudomonadati</taxon>
        <taxon>Pseudomonadota</taxon>
        <taxon>Gammaproteobacteria</taxon>
        <taxon>Pseudomonadales</taxon>
        <taxon>Pseudomonadaceae</taxon>
        <taxon>Halopseudomonas</taxon>
    </lineage>
</organism>
<feature type="transmembrane region" description="Helical" evidence="2">
    <location>
        <begin position="12"/>
        <end position="38"/>
    </location>
</feature>
<gene>
    <name evidence="3" type="ORF">SAMN05216421_2919</name>
</gene>
<reference evidence="4" key="1">
    <citation type="submission" date="2016-10" db="EMBL/GenBank/DDBJ databases">
        <authorList>
            <person name="Varghese N."/>
            <person name="Submissions S."/>
        </authorList>
    </citation>
    <scope>NUCLEOTIDE SEQUENCE [LARGE SCALE GENOMIC DNA]</scope>
    <source>
        <strain evidence="4">NRRL B-51270</strain>
    </source>
</reference>
<accession>A0A1H1XP47</accession>